<dbReference type="InterPro" id="IPR018490">
    <property type="entry name" value="cNMP-bd_dom_sf"/>
</dbReference>
<dbReference type="PROSITE" id="PS50042">
    <property type="entry name" value="CNMP_BINDING_3"/>
    <property type="match status" value="1"/>
</dbReference>
<dbReference type="Proteomes" id="UP000422221">
    <property type="component" value="Unassembled WGS sequence"/>
</dbReference>
<dbReference type="Gene3D" id="2.60.120.10">
    <property type="entry name" value="Jelly Rolls"/>
    <property type="match status" value="1"/>
</dbReference>
<dbReference type="AlphaFoldDB" id="A0A7J4XK93"/>
<feature type="domain" description="Cyclic nucleotide-binding" evidence="1">
    <location>
        <begin position="6"/>
        <end position="87"/>
    </location>
</feature>
<dbReference type="SUPFAM" id="SSF51206">
    <property type="entry name" value="cAMP-binding domain-like"/>
    <property type="match status" value="1"/>
</dbReference>
<evidence type="ECO:0000313" key="2">
    <source>
        <dbReference type="EMBL" id="KAA3766741.1"/>
    </source>
</evidence>
<sequence length="192" mass="22317">MGTTPLFRSLEHAPLQGVMTKLKLIWNEISYPKGYVLINRDKIERDVYLIKQGIARAYIEVDGKDVSIWFGMENDIIISAQGYVNGEKGYETIELLEDAVLYKMDLGQLQQLYRQDIEVCNWARQLIEKEFVGTEHRLISNLSMSATERYLQLLKEKPEILQRVQLRHIASYLGISSEHLSRIRANTKNRMV</sequence>
<accession>A0A7J4XK93</accession>
<organism evidence="2 3">
    <name type="scientific">Bacteroides salyersiae</name>
    <dbReference type="NCBI Taxonomy" id="291644"/>
    <lineage>
        <taxon>Bacteria</taxon>
        <taxon>Pseudomonadati</taxon>
        <taxon>Bacteroidota</taxon>
        <taxon>Bacteroidia</taxon>
        <taxon>Bacteroidales</taxon>
        <taxon>Bacteroidaceae</taxon>
        <taxon>Bacteroides</taxon>
    </lineage>
</organism>
<dbReference type="InterPro" id="IPR014710">
    <property type="entry name" value="RmlC-like_jellyroll"/>
</dbReference>
<dbReference type="Pfam" id="PF00027">
    <property type="entry name" value="cNMP_binding"/>
    <property type="match status" value="1"/>
</dbReference>
<evidence type="ECO:0000313" key="3">
    <source>
        <dbReference type="Proteomes" id="UP000422221"/>
    </source>
</evidence>
<proteinExistence type="predicted"/>
<dbReference type="InterPro" id="IPR000595">
    <property type="entry name" value="cNMP-bd_dom"/>
</dbReference>
<reference evidence="2 3" key="1">
    <citation type="journal article" date="2019" name="Nat. Med.">
        <title>A library of human gut bacterial isolates paired with longitudinal multiomics data enables mechanistic microbiome research.</title>
        <authorList>
            <person name="Poyet M."/>
            <person name="Groussin M."/>
            <person name="Gibbons S.M."/>
            <person name="Avila-Pacheco J."/>
            <person name="Jiang X."/>
            <person name="Kearney S.M."/>
            <person name="Perrotta A.R."/>
            <person name="Berdy B."/>
            <person name="Zhao S."/>
            <person name="Lieberman T.D."/>
            <person name="Swanson P.K."/>
            <person name="Smith M."/>
            <person name="Roesemann S."/>
            <person name="Alexander J.E."/>
            <person name="Rich S.A."/>
            <person name="Livny J."/>
            <person name="Vlamakis H."/>
            <person name="Clish C."/>
            <person name="Bullock K."/>
            <person name="Deik A."/>
            <person name="Scott J."/>
            <person name="Pierce K.A."/>
            <person name="Xavier R.J."/>
            <person name="Alm E.J."/>
        </authorList>
    </citation>
    <scope>NUCLEOTIDE SEQUENCE [LARGE SCALE GENOMIC DNA]</scope>
    <source>
        <strain evidence="2 3">BIOML-A10</strain>
    </source>
</reference>
<protein>
    <submittedName>
        <fullName evidence="2">Crp/Fnr family transcriptional regulator</fullName>
    </submittedName>
</protein>
<gene>
    <name evidence="2" type="ORF">F3F73_07650</name>
</gene>
<dbReference type="RefSeq" id="WP_007481003.1">
    <property type="nucleotide sequence ID" value="NZ_CP081899.1"/>
</dbReference>
<name>A0A7J4XK93_9BACE</name>
<dbReference type="EMBL" id="VWMK01000006">
    <property type="protein sequence ID" value="KAA3766741.1"/>
    <property type="molecule type" value="Genomic_DNA"/>
</dbReference>
<evidence type="ECO:0000259" key="1">
    <source>
        <dbReference type="PROSITE" id="PS50042"/>
    </source>
</evidence>
<comment type="caution">
    <text evidence="2">The sequence shown here is derived from an EMBL/GenBank/DDBJ whole genome shotgun (WGS) entry which is preliminary data.</text>
</comment>